<dbReference type="RefSeq" id="XP_013260806.1">
    <property type="nucleotide sequence ID" value="XM_013405352.1"/>
</dbReference>
<dbReference type="InterPro" id="IPR036464">
    <property type="entry name" value="Rubisco_LSMT_subst-bd_sf"/>
</dbReference>
<organism evidence="3 4">
    <name type="scientific">Exophiala aquamarina CBS 119918</name>
    <dbReference type="NCBI Taxonomy" id="1182545"/>
    <lineage>
        <taxon>Eukaryota</taxon>
        <taxon>Fungi</taxon>
        <taxon>Dikarya</taxon>
        <taxon>Ascomycota</taxon>
        <taxon>Pezizomycotina</taxon>
        <taxon>Eurotiomycetes</taxon>
        <taxon>Chaetothyriomycetidae</taxon>
        <taxon>Chaetothyriales</taxon>
        <taxon>Herpotrichiellaceae</taxon>
        <taxon>Exophiala</taxon>
    </lineage>
</organism>
<dbReference type="AlphaFoldDB" id="A0A072PEE6"/>
<reference evidence="3 4" key="1">
    <citation type="submission" date="2013-03" db="EMBL/GenBank/DDBJ databases">
        <title>The Genome Sequence of Exophiala aquamarina CBS 119918.</title>
        <authorList>
            <consortium name="The Broad Institute Genomics Platform"/>
            <person name="Cuomo C."/>
            <person name="de Hoog S."/>
            <person name="Gorbushina A."/>
            <person name="Walker B."/>
            <person name="Young S.K."/>
            <person name="Zeng Q."/>
            <person name="Gargeya S."/>
            <person name="Fitzgerald M."/>
            <person name="Haas B."/>
            <person name="Abouelleil A."/>
            <person name="Allen A.W."/>
            <person name="Alvarado L."/>
            <person name="Arachchi H.M."/>
            <person name="Berlin A.M."/>
            <person name="Chapman S.B."/>
            <person name="Gainer-Dewar J."/>
            <person name="Goldberg J."/>
            <person name="Griggs A."/>
            <person name="Gujja S."/>
            <person name="Hansen M."/>
            <person name="Howarth C."/>
            <person name="Imamovic A."/>
            <person name="Ireland A."/>
            <person name="Larimer J."/>
            <person name="McCowan C."/>
            <person name="Murphy C."/>
            <person name="Pearson M."/>
            <person name="Poon T.W."/>
            <person name="Priest M."/>
            <person name="Roberts A."/>
            <person name="Saif S."/>
            <person name="Shea T."/>
            <person name="Sisk P."/>
            <person name="Sykes S."/>
            <person name="Wortman J."/>
            <person name="Nusbaum C."/>
            <person name="Birren B."/>
        </authorList>
    </citation>
    <scope>NUCLEOTIDE SEQUENCE [LARGE SCALE GENOMIC DNA]</scope>
    <source>
        <strain evidence="3 4">CBS 119918</strain>
    </source>
</reference>
<keyword evidence="4" id="KW-1185">Reference proteome</keyword>
<evidence type="ECO:0000259" key="2">
    <source>
        <dbReference type="Pfam" id="PF09273"/>
    </source>
</evidence>
<dbReference type="SUPFAM" id="SSF81822">
    <property type="entry name" value="RuBisCo LSMT C-terminal, substrate-binding domain"/>
    <property type="match status" value="1"/>
</dbReference>
<dbReference type="HOGENOM" id="CLU_1835182_0_0_1"/>
<dbReference type="Proteomes" id="UP000027920">
    <property type="component" value="Unassembled WGS sequence"/>
</dbReference>
<gene>
    <name evidence="3" type="ORF">A1O9_06142</name>
</gene>
<accession>A0A072PEE6</accession>
<name>A0A072PEE6_9EURO</name>
<comment type="caution">
    <text evidence="3">The sequence shown here is derived from an EMBL/GenBank/DDBJ whole genome shotgun (WGS) entry which is preliminary data.</text>
</comment>
<feature type="region of interest" description="Disordered" evidence="1">
    <location>
        <begin position="110"/>
        <end position="140"/>
    </location>
</feature>
<dbReference type="OrthoDB" id="341421at2759"/>
<evidence type="ECO:0000313" key="4">
    <source>
        <dbReference type="Proteomes" id="UP000027920"/>
    </source>
</evidence>
<dbReference type="Pfam" id="PF09273">
    <property type="entry name" value="Rubis-subs-bind"/>
    <property type="match status" value="1"/>
</dbReference>
<dbReference type="EMBL" id="AMGV01000004">
    <property type="protein sequence ID" value="KEF58216.1"/>
    <property type="molecule type" value="Genomic_DNA"/>
</dbReference>
<dbReference type="STRING" id="1182545.A0A072PEE6"/>
<dbReference type="InterPro" id="IPR015353">
    <property type="entry name" value="Rubisco_LSMT_subst-bd"/>
</dbReference>
<proteinExistence type="predicted"/>
<protein>
    <recommendedName>
        <fullName evidence="2">Rubisco LSMT substrate-binding domain-containing protein</fullName>
    </recommendedName>
</protein>
<evidence type="ECO:0000313" key="3">
    <source>
        <dbReference type="EMBL" id="KEF58216.1"/>
    </source>
</evidence>
<feature type="domain" description="Rubisco LSMT substrate-binding" evidence="2">
    <location>
        <begin position="27"/>
        <end position="92"/>
    </location>
</feature>
<dbReference type="VEuPathDB" id="FungiDB:A1O9_06142"/>
<dbReference type="Gene3D" id="3.90.1420.10">
    <property type="entry name" value="Rubisco LSMT, substrate-binding domain"/>
    <property type="match status" value="1"/>
</dbReference>
<feature type="compositionally biased region" description="Basic residues" evidence="1">
    <location>
        <begin position="130"/>
        <end position="140"/>
    </location>
</feature>
<sequence>MLLRALCARDEDGGARPKKLKDPVTIEEAALLQSVLIKRLSEYSTSYEADQTTWDKFIQTQTASDASKISPARSSKRISMALQVRLGEKGILHQLISICQEHIRLKSEELAFNRSSKRKHDEEPTSQSKKMARNYEKHRR</sequence>
<evidence type="ECO:0000256" key="1">
    <source>
        <dbReference type="SAM" id="MobiDB-lite"/>
    </source>
</evidence>
<dbReference type="GeneID" id="25281059"/>